<gene>
    <name evidence="10" type="ORF">CTAYLR_006902</name>
</gene>
<evidence type="ECO:0000256" key="1">
    <source>
        <dbReference type="ARBA" id="ARBA00004651"/>
    </source>
</evidence>
<dbReference type="EMBL" id="JAQMWT010000319">
    <property type="protein sequence ID" value="KAJ8604970.1"/>
    <property type="molecule type" value="Genomic_DNA"/>
</dbReference>
<comment type="subcellular location">
    <subcellularLocation>
        <location evidence="1">Cell membrane</location>
        <topology evidence="1">Multi-pass membrane protein</topology>
    </subcellularLocation>
</comment>
<evidence type="ECO:0000256" key="7">
    <source>
        <dbReference type="ARBA" id="ARBA00023136"/>
    </source>
</evidence>
<dbReference type="GO" id="GO:0005254">
    <property type="term" value="F:chloride channel activity"/>
    <property type="evidence" value="ECO:0007669"/>
    <property type="project" value="InterPro"/>
</dbReference>
<dbReference type="PANTHER" id="PTHR33281:SF19">
    <property type="entry name" value="VOLTAGE-DEPENDENT ANION CHANNEL-FORMING PROTEIN YNEE"/>
    <property type="match status" value="1"/>
</dbReference>
<evidence type="ECO:0000313" key="11">
    <source>
        <dbReference type="Proteomes" id="UP001230188"/>
    </source>
</evidence>
<keyword evidence="5 9" id="KW-1133">Transmembrane helix</keyword>
<keyword evidence="6" id="KW-0406">Ion transport</keyword>
<keyword evidence="4 9" id="KW-0812">Transmembrane</keyword>
<evidence type="ECO:0000256" key="4">
    <source>
        <dbReference type="ARBA" id="ARBA00022692"/>
    </source>
</evidence>
<dbReference type="InterPro" id="IPR044669">
    <property type="entry name" value="YneE/VCCN1/2-like"/>
</dbReference>
<name>A0AAD7UHN1_9STRA</name>
<keyword evidence="7 9" id="KW-0472">Membrane</keyword>
<evidence type="ECO:0000256" key="3">
    <source>
        <dbReference type="ARBA" id="ARBA00022475"/>
    </source>
</evidence>
<feature type="region of interest" description="Disordered" evidence="8">
    <location>
        <begin position="1"/>
        <end position="23"/>
    </location>
</feature>
<dbReference type="GO" id="GO:0005886">
    <property type="term" value="C:plasma membrane"/>
    <property type="evidence" value="ECO:0007669"/>
    <property type="project" value="UniProtKB-SubCell"/>
</dbReference>
<reference evidence="10" key="1">
    <citation type="submission" date="2023-01" db="EMBL/GenBank/DDBJ databases">
        <title>Metagenome sequencing of chrysophaentin producing Chrysophaeum taylorii.</title>
        <authorList>
            <person name="Davison J."/>
            <person name="Bewley C."/>
        </authorList>
    </citation>
    <scope>NUCLEOTIDE SEQUENCE</scope>
    <source>
        <strain evidence="10">NIES-1699</strain>
    </source>
</reference>
<feature type="compositionally biased region" description="Basic and acidic residues" evidence="8">
    <location>
        <begin position="379"/>
        <end position="388"/>
    </location>
</feature>
<accession>A0AAD7UHN1</accession>
<protein>
    <submittedName>
        <fullName evidence="10">Uncharacterized protein</fullName>
    </submittedName>
</protein>
<feature type="transmembrane region" description="Helical" evidence="9">
    <location>
        <begin position="99"/>
        <end position="119"/>
    </location>
</feature>
<dbReference type="Pfam" id="PF25539">
    <property type="entry name" value="Bestrophin_2"/>
    <property type="match status" value="1"/>
</dbReference>
<keyword evidence="3" id="KW-1003">Cell membrane</keyword>
<evidence type="ECO:0000313" key="10">
    <source>
        <dbReference type="EMBL" id="KAJ8604970.1"/>
    </source>
</evidence>
<feature type="compositionally biased region" description="Basic and acidic residues" evidence="8">
    <location>
        <begin position="1"/>
        <end position="12"/>
    </location>
</feature>
<sequence>MSREADDVRVLCDDDDDDDDDEGGLPVYDAAARRARLKALEMSAHRRAEYRSERWLGTVTDIRGRNLAFLAWPWVWIVVFSVAWTSLAPRRVARRATALAAAVSIVQSALAFLLVFRLARAAQRYWEARQAAGAMIASCRTLASTATASMGFEGSEVVRRLLAAFPVATKNYLRRVRGDERQLAGLVSSRDARALLDAECQPIWCVDAVRAAVVRWARRKGSHLEAHLASNLVRDLDDLTLHFGAMERINNTPLPFVYVAHLRVFLLVFLFALPVAYGGIWGWGTPLATALIAFALLGIEAAAVECERPFAREPNHFALEAFCVLVDANVHQTAAFFFHHDEPPAAAASSSKQNSPQRRRNDDGDGAARLGGDFVAVGRTDESASLRP</sequence>
<feature type="transmembrane region" description="Helical" evidence="9">
    <location>
        <begin position="283"/>
        <end position="304"/>
    </location>
</feature>
<proteinExistence type="predicted"/>
<evidence type="ECO:0000256" key="6">
    <source>
        <dbReference type="ARBA" id="ARBA00023065"/>
    </source>
</evidence>
<evidence type="ECO:0000256" key="2">
    <source>
        <dbReference type="ARBA" id="ARBA00022448"/>
    </source>
</evidence>
<evidence type="ECO:0000256" key="5">
    <source>
        <dbReference type="ARBA" id="ARBA00022989"/>
    </source>
</evidence>
<dbReference type="PANTHER" id="PTHR33281">
    <property type="entry name" value="UPF0187 PROTEIN YNEE"/>
    <property type="match status" value="1"/>
</dbReference>
<feature type="transmembrane region" description="Helical" evidence="9">
    <location>
        <begin position="256"/>
        <end position="277"/>
    </location>
</feature>
<feature type="compositionally biased region" description="Acidic residues" evidence="8">
    <location>
        <begin position="13"/>
        <end position="23"/>
    </location>
</feature>
<keyword evidence="2" id="KW-0813">Transport</keyword>
<feature type="region of interest" description="Disordered" evidence="8">
    <location>
        <begin position="345"/>
        <end position="388"/>
    </location>
</feature>
<evidence type="ECO:0000256" key="8">
    <source>
        <dbReference type="SAM" id="MobiDB-lite"/>
    </source>
</evidence>
<dbReference type="Proteomes" id="UP001230188">
    <property type="component" value="Unassembled WGS sequence"/>
</dbReference>
<dbReference type="AlphaFoldDB" id="A0AAD7UHN1"/>
<keyword evidence="11" id="KW-1185">Reference proteome</keyword>
<evidence type="ECO:0000256" key="9">
    <source>
        <dbReference type="SAM" id="Phobius"/>
    </source>
</evidence>
<feature type="transmembrane region" description="Helical" evidence="9">
    <location>
        <begin position="67"/>
        <end position="87"/>
    </location>
</feature>
<comment type="caution">
    <text evidence="10">The sequence shown here is derived from an EMBL/GenBank/DDBJ whole genome shotgun (WGS) entry which is preliminary data.</text>
</comment>
<organism evidence="10 11">
    <name type="scientific">Chrysophaeum taylorii</name>
    <dbReference type="NCBI Taxonomy" id="2483200"/>
    <lineage>
        <taxon>Eukaryota</taxon>
        <taxon>Sar</taxon>
        <taxon>Stramenopiles</taxon>
        <taxon>Ochrophyta</taxon>
        <taxon>Pelagophyceae</taxon>
        <taxon>Pelagomonadales</taxon>
        <taxon>Pelagomonadaceae</taxon>
        <taxon>Chrysophaeum</taxon>
    </lineage>
</organism>